<dbReference type="eggNOG" id="ENOG50333DA">
    <property type="taxonomic scope" value="Bacteria"/>
</dbReference>
<dbReference type="RefSeq" id="WP_029720353.1">
    <property type="nucleotide sequence ID" value="NZ_JAJUIW010000001.1"/>
</dbReference>
<evidence type="ECO:0008006" key="5">
    <source>
        <dbReference type="Google" id="ProtNLM"/>
    </source>
</evidence>
<name>A0A073AVW5_9PSEU</name>
<dbReference type="STRING" id="28042.GU90_18890"/>
<evidence type="ECO:0000256" key="2">
    <source>
        <dbReference type="SAM" id="SignalP"/>
    </source>
</evidence>
<dbReference type="SUPFAM" id="SSF89392">
    <property type="entry name" value="Prokaryotic lipoproteins and lipoprotein localization factors"/>
    <property type="match status" value="1"/>
</dbReference>
<evidence type="ECO:0000256" key="1">
    <source>
        <dbReference type="SAM" id="MobiDB-lite"/>
    </source>
</evidence>
<keyword evidence="2" id="KW-0732">Signal</keyword>
<dbReference type="Gene3D" id="2.50.20.20">
    <property type="match status" value="1"/>
</dbReference>
<dbReference type="PROSITE" id="PS51257">
    <property type="entry name" value="PROKAR_LIPOPROTEIN"/>
    <property type="match status" value="1"/>
</dbReference>
<evidence type="ECO:0000313" key="4">
    <source>
        <dbReference type="Proteomes" id="UP000031419"/>
    </source>
</evidence>
<evidence type="ECO:0000313" key="3">
    <source>
        <dbReference type="EMBL" id="KEI43187.1"/>
    </source>
</evidence>
<comment type="caution">
    <text evidence="3">The sequence shown here is derived from an EMBL/GenBank/DDBJ whole genome shotgun (WGS) entry which is preliminary data.</text>
</comment>
<accession>A0A073AVW5</accession>
<sequence>MHPFRTGLLVLLVALLAGCSGHAPDPAPPRPSSAEAARPDLRPPATELLTEVIQRIEQQGAAHSEIQGSLGLVGRVQAAGAMNYTRSGTELTLRGHTTPNGHQPPQPIQLSMVDNVGYLATPLASPDPAKPWVKIVPGGNDFGARLLSPALQQLREAVDPRTTFSGVEAATRIHHSAPDQVNGLPTTRYDLRIITARAAEIAPDPQQRARFRNALHSGKRELGYQLWVDGSGLPVRFAAQDEVAQAGEVAVTTTYRNWGAPVEINTPPADEVGVLQDLPQAPPPR</sequence>
<gene>
    <name evidence="3" type="ORF">GU90_18890</name>
</gene>
<proteinExistence type="predicted"/>
<dbReference type="EMBL" id="JNVU01000048">
    <property type="protein sequence ID" value="KEI43187.1"/>
    <property type="molecule type" value="Genomic_DNA"/>
</dbReference>
<reference evidence="3 4" key="1">
    <citation type="submission" date="2014-06" db="EMBL/GenBank/DDBJ databases">
        <title>Saccharopolyspora rectivirgula DSM-43113 Genome sequencing.</title>
        <authorList>
            <person name="Barrera C."/>
            <person name="Millon L."/>
            <person name="Rognon B."/>
            <person name="Zaugg C."/>
            <person name="Monod M."/>
        </authorList>
    </citation>
    <scope>NUCLEOTIDE SEQUENCE [LARGE SCALE GENOMIC DNA]</scope>
    <source>
        <strain evidence="3 4">DSM 43113</strain>
    </source>
</reference>
<keyword evidence="4" id="KW-1185">Reference proteome</keyword>
<dbReference type="AlphaFoldDB" id="A0A073AVW5"/>
<feature type="chain" id="PRO_5001687006" description="Lipoprotein" evidence="2">
    <location>
        <begin position="24"/>
        <end position="285"/>
    </location>
</feature>
<feature type="region of interest" description="Disordered" evidence="1">
    <location>
        <begin position="266"/>
        <end position="285"/>
    </location>
</feature>
<protein>
    <recommendedName>
        <fullName evidence="5">Lipoprotein</fullName>
    </recommendedName>
</protein>
<dbReference type="Proteomes" id="UP000031419">
    <property type="component" value="Unassembled WGS sequence"/>
</dbReference>
<dbReference type="InterPro" id="IPR029046">
    <property type="entry name" value="LolA/LolB/LppX"/>
</dbReference>
<dbReference type="OrthoDB" id="3427828at2"/>
<feature type="signal peptide" evidence="2">
    <location>
        <begin position="1"/>
        <end position="23"/>
    </location>
</feature>
<organism evidence="3 4">
    <name type="scientific">Saccharopolyspora rectivirgula</name>
    <dbReference type="NCBI Taxonomy" id="28042"/>
    <lineage>
        <taxon>Bacteria</taxon>
        <taxon>Bacillati</taxon>
        <taxon>Actinomycetota</taxon>
        <taxon>Actinomycetes</taxon>
        <taxon>Pseudonocardiales</taxon>
        <taxon>Pseudonocardiaceae</taxon>
        <taxon>Saccharopolyspora</taxon>
    </lineage>
</organism>